<dbReference type="Pfam" id="PF13306">
    <property type="entry name" value="LRR_5"/>
    <property type="match status" value="3"/>
</dbReference>
<dbReference type="EMBL" id="OC915653">
    <property type="protein sequence ID" value="CAD7641366.1"/>
    <property type="molecule type" value="Genomic_DNA"/>
</dbReference>
<sequence>MDIDEIDLDEVFTLLAEGVPYNSQQYESFELTSNYVTKLDPVQFHGIRFKEVKFINCTKLTCVSPRAFEGLQLRRFTSKLTNFKAHNKTCDLFGALSTLINVEEIMITGSEIAVIPDNAFNDRMGVLDSLRAIDFGGSQTPGHIGRVGKNAFSTLRNLNKVDLSNQMITEIGDQTFQVPRAQWDHITINLDHNQLIGQGGVDPPNATCNLFAALSTLTNVETISIVGSELTAIPDNAFNDNTGALTRLKTIDFGGRQTKGKIYKIGKRAFSTLKNLELIDLSNQNIDKILDYTFEFLDSSLNTSITINLEHNFLYSYSFGKDVFLSNRSTQLKLGGNPYLHALPELGFHEFFGEKSHANNTCDVLGDMLAIDVRNQWLVRYKVKLGLNRKLLYAMGMDGKSLLNHTEQEMSGDPPITEAPALILTAIALTNACDYCPNPDDFAPCTCNNDVIKCVDTAGELDLDDKFSQLAQGAPYGSRYYTAFQLESSSMTMLPASVFHGIQFGELRFIGCSKLYCVDPKAFEGLGPRINRFTAELTNFSSPVISTVNYTCDLFSALSTLTNVETISITGSEIIAIPDNAFNDRMGVLVNLHTVDFGGRQTKGKIGTVGKNAFSTLTNLKLVDLSNQRLINIHDYAFSFTTATWDRISIHLEGNQLNGLSFGAHVFPTNRVTNLTLTGNPKLSYLNQSSFYDYFEDRGHDPNILDISGDLQEVDTNNEWLIDNKVALGLQKKLFNAIATDGRPLLQHTHKEMTAAPTTTTVASVVNSDDDQDDS</sequence>
<evidence type="ECO:0000313" key="4">
    <source>
        <dbReference type="EMBL" id="CAD7641366.1"/>
    </source>
</evidence>
<dbReference type="InterPro" id="IPR026906">
    <property type="entry name" value="LRR_5"/>
</dbReference>
<dbReference type="AlphaFoldDB" id="A0A7R9LGL8"/>
<dbReference type="SMART" id="SM00369">
    <property type="entry name" value="LRR_TYP"/>
    <property type="match status" value="6"/>
</dbReference>
<keyword evidence="1" id="KW-0433">Leucine-rich repeat</keyword>
<proteinExistence type="predicted"/>
<dbReference type="InterPro" id="IPR003591">
    <property type="entry name" value="Leu-rich_rpt_typical-subtyp"/>
</dbReference>
<accession>A0A7R9LGL8</accession>
<evidence type="ECO:0000313" key="5">
    <source>
        <dbReference type="Proteomes" id="UP000728032"/>
    </source>
</evidence>
<evidence type="ECO:0000256" key="2">
    <source>
        <dbReference type="ARBA" id="ARBA00022729"/>
    </source>
</evidence>
<gene>
    <name evidence="4" type="ORF">ONB1V03_LOCUS3063</name>
</gene>
<dbReference type="PANTHER" id="PTHR24369">
    <property type="entry name" value="ANTIGEN BSP, PUTATIVE-RELATED"/>
    <property type="match status" value="1"/>
</dbReference>
<dbReference type="Proteomes" id="UP000728032">
    <property type="component" value="Unassembled WGS sequence"/>
</dbReference>
<dbReference type="InterPro" id="IPR050541">
    <property type="entry name" value="LRR_TM_domain-containing"/>
</dbReference>
<keyword evidence="2" id="KW-0732">Signal</keyword>
<keyword evidence="5" id="KW-1185">Reference proteome</keyword>
<protein>
    <submittedName>
        <fullName evidence="4">Uncharacterized protein</fullName>
    </submittedName>
</protein>
<dbReference type="PANTHER" id="PTHR24369:SF210">
    <property type="entry name" value="CHAOPTIN-RELATED"/>
    <property type="match status" value="1"/>
</dbReference>
<evidence type="ECO:0000256" key="1">
    <source>
        <dbReference type="ARBA" id="ARBA00022614"/>
    </source>
</evidence>
<organism evidence="4">
    <name type="scientific">Oppiella nova</name>
    <dbReference type="NCBI Taxonomy" id="334625"/>
    <lineage>
        <taxon>Eukaryota</taxon>
        <taxon>Metazoa</taxon>
        <taxon>Ecdysozoa</taxon>
        <taxon>Arthropoda</taxon>
        <taxon>Chelicerata</taxon>
        <taxon>Arachnida</taxon>
        <taxon>Acari</taxon>
        <taxon>Acariformes</taxon>
        <taxon>Sarcoptiformes</taxon>
        <taxon>Oribatida</taxon>
        <taxon>Brachypylina</taxon>
        <taxon>Oppioidea</taxon>
        <taxon>Oppiidae</taxon>
        <taxon>Oppiella</taxon>
    </lineage>
</organism>
<name>A0A7R9LGL8_9ACAR</name>
<reference evidence="4" key="1">
    <citation type="submission" date="2020-11" db="EMBL/GenBank/DDBJ databases">
        <authorList>
            <person name="Tran Van P."/>
        </authorList>
    </citation>
    <scope>NUCLEOTIDE SEQUENCE</scope>
</reference>
<dbReference type="InterPro" id="IPR032675">
    <property type="entry name" value="LRR_dom_sf"/>
</dbReference>
<dbReference type="EMBL" id="CAJPVJ010000828">
    <property type="protein sequence ID" value="CAG2163489.1"/>
    <property type="molecule type" value="Genomic_DNA"/>
</dbReference>
<keyword evidence="3" id="KW-0677">Repeat</keyword>
<dbReference type="OrthoDB" id="6494448at2759"/>
<dbReference type="SUPFAM" id="SSF52058">
    <property type="entry name" value="L domain-like"/>
    <property type="match status" value="2"/>
</dbReference>
<dbReference type="Gene3D" id="3.80.10.10">
    <property type="entry name" value="Ribonuclease Inhibitor"/>
    <property type="match status" value="3"/>
</dbReference>
<dbReference type="GO" id="GO:0005886">
    <property type="term" value="C:plasma membrane"/>
    <property type="evidence" value="ECO:0007669"/>
    <property type="project" value="TreeGrafter"/>
</dbReference>
<evidence type="ECO:0000256" key="3">
    <source>
        <dbReference type="ARBA" id="ARBA00022737"/>
    </source>
</evidence>